<dbReference type="RefSeq" id="WP_177110993.1">
    <property type="nucleotide sequence ID" value="NZ_JACASD010000022.1"/>
</dbReference>
<evidence type="ECO:0000313" key="1">
    <source>
        <dbReference type="EMBL" id="NWE88442.1"/>
    </source>
</evidence>
<organism evidence="1 2">
    <name type="scientific">Pseudomonas reactans</name>
    <dbReference type="NCBI Taxonomy" id="117680"/>
    <lineage>
        <taxon>Bacteria</taxon>
        <taxon>Pseudomonadati</taxon>
        <taxon>Pseudomonadota</taxon>
        <taxon>Gammaproteobacteria</taxon>
        <taxon>Pseudomonadales</taxon>
        <taxon>Pseudomonadaceae</taxon>
        <taxon>Pseudomonas</taxon>
    </lineage>
</organism>
<dbReference type="Proteomes" id="UP000585226">
    <property type="component" value="Unassembled WGS sequence"/>
</dbReference>
<dbReference type="EMBL" id="JACASD010000022">
    <property type="protein sequence ID" value="NWE88442.1"/>
    <property type="molecule type" value="Genomic_DNA"/>
</dbReference>
<accession>A0A7Y8FZJ4</accession>
<evidence type="ECO:0000313" key="2">
    <source>
        <dbReference type="Proteomes" id="UP000585226"/>
    </source>
</evidence>
<protein>
    <submittedName>
        <fullName evidence="1">Uncharacterized protein</fullName>
    </submittedName>
</protein>
<comment type="caution">
    <text evidence="1">The sequence shown here is derived from an EMBL/GenBank/DDBJ whole genome shotgun (WGS) entry which is preliminary data.</text>
</comment>
<name>A0A7Y8FZJ4_9PSED</name>
<gene>
    <name evidence="1" type="ORF">HX893_09880</name>
</gene>
<dbReference type="AlphaFoldDB" id="A0A7Y8FZJ4"/>
<sequence length="185" mass="19297">MTLLEKPSQLPAAIGGVLKSAFPQLYVGNHHDFPGTGDKAGILISVERNGPGVRSLAGRKAHALSVSLKAMVASGSAPFDACDVAIQLMDLALDNRWGLPPDQCDLPTAIVAAPSVLTSAETDYDTWIVSFTQNLYLALSLLKDPAGMPPSTDLYVGGCERAANVTPLPNQSHGKGGSVKGICRC</sequence>
<reference evidence="1 2" key="1">
    <citation type="submission" date="2020-04" db="EMBL/GenBank/DDBJ databases">
        <title>Molecular characterization of pseudomonads from Agaricus bisporus reveal novel blotch 2 pathogens in Western Europe.</title>
        <authorList>
            <person name="Taparia T."/>
            <person name="Krijger M."/>
            <person name="Haynes E."/>
            <person name="Elpinstone J.G."/>
            <person name="Noble R."/>
            <person name="Van Der Wolf J."/>
        </authorList>
    </citation>
    <scope>NUCLEOTIDE SEQUENCE [LARGE SCALE GENOMIC DNA]</scope>
    <source>
        <strain evidence="1 2">P8021</strain>
    </source>
</reference>
<proteinExistence type="predicted"/>